<organism evidence="1 2">
    <name type="scientific">Plakobranchus ocellatus</name>
    <dbReference type="NCBI Taxonomy" id="259542"/>
    <lineage>
        <taxon>Eukaryota</taxon>
        <taxon>Metazoa</taxon>
        <taxon>Spiralia</taxon>
        <taxon>Lophotrochozoa</taxon>
        <taxon>Mollusca</taxon>
        <taxon>Gastropoda</taxon>
        <taxon>Heterobranchia</taxon>
        <taxon>Euthyneura</taxon>
        <taxon>Panpulmonata</taxon>
        <taxon>Sacoglossa</taxon>
        <taxon>Placobranchoidea</taxon>
        <taxon>Plakobranchidae</taxon>
        <taxon>Plakobranchus</taxon>
    </lineage>
</organism>
<evidence type="ECO:0000313" key="1">
    <source>
        <dbReference type="EMBL" id="GFO19098.1"/>
    </source>
</evidence>
<evidence type="ECO:0000313" key="2">
    <source>
        <dbReference type="Proteomes" id="UP000735302"/>
    </source>
</evidence>
<proteinExistence type="predicted"/>
<dbReference type="Proteomes" id="UP000735302">
    <property type="component" value="Unassembled WGS sequence"/>
</dbReference>
<protein>
    <submittedName>
        <fullName evidence="1">C-type lectin-related protein 1</fullName>
    </submittedName>
</protein>
<dbReference type="Gene3D" id="3.10.100.10">
    <property type="entry name" value="Mannose-Binding Protein A, subunit A"/>
    <property type="match status" value="1"/>
</dbReference>
<gene>
    <name evidence="1" type="ORF">PoB_004560300</name>
</gene>
<dbReference type="InterPro" id="IPR016187">
    <property type="entry name" value="CTDL_fold"/>
</dbReference>
<reference evidence="1 2" key="1">
    <citation type="journal article" date="2021" name="Elife">
        <title>Chloroplast acquisition without the gene transfer in kleptoplastic sea slugs, Plakobranchus ocellatus.</title>
        <authorList>
            <person name="Maeda T."/>
            <person name="Takahashi S."/>
            <person name="Yoshida T."/>
            <person name="Shimamura S."/>
            <person name="Takaki Y."/>
            <person name="Nagai Y."/>
            <person name="Toyoda A."/>
            <person name="Suzuki Y."/>
            <person name="Arimoto A."/>
            <person name="Ishii H."/>
            <person name="Satoh N."/>
            <person name="Nishiyama T."/>
            <person name="Hasebe M."/>
            <person name="Maruyama T."/>
            <person name="Minagawa J."/>
            <person name="Obokata J."/>
            <person name="Shigenobu S."/>
        </authorList>
    </citation>
    <scope>NUCLEOTIDE SEQUENCE [LARGE SCALE GENOMIC DNA]</scope>
</reference>
<dbReference type="InterPro" id="IPR016186">
    <property type="entry name" value="C-type_lectin-like/link_sf"/>
</dbReference>
<dbReference type="SUPFAM" id="SSF56436">
    <property type="entry name" value="C-type lectin-like"/>
    <property type="match status" value="1"/>
</dbReference>
<accession>A0AAV4BIU5</accession>
<dbReference type="EMBL" id="BLXT01005012">
    <property type="protein sequence ID" value="GFO19098.1"/>
    <property type="molecule type" value="Genomic_DNA"/>
</dbReference>
<keyword evidence="2" id="KW-1185">Reference proteome</keyword>
<sequence length="422" mass="47867">MTKEALDNVERSSWIDCSNPAARDSVADIYFGQATVATPETTEFVAGGSTSSLVTGPSFGGSTEEPTKIDINQELNIIYKEDLLEHILCSIDDEVKSKTSVVSMTLFESKPCSHTKFRELAVIDMWSPGPLLVHHTDDADSYVNINGHFHWESNVFKLVYLLLTWSSPTRAYHQFYKCVVNGLNDQGQAVTFSKTEETKFLRNSGSHCEKENTESLNQKPSAAIMKSIETISNDVKTLNQKMKEDTEILYSKVLSLEAKLLTFRQEFNTSIDNSKGEIEDMNNRTADQMGIFKQSSRALQSWSKTVQQNRHLYFKARDLKVSGNFRGKVYIISKSSSQFNIKNANEECKSFGGYLVELDDDDEYNFVYKYVEQERFWGHSFTGGNDLKREGHFVYYNSGKPVPRLTGWSKGHGNQSLHTWSQ</sequence>
<name>A0AAV4BIU5_9GAST</name>
<comment type="caution">
    <text evidence="1">The sequence shown here is derived from an EMBL/GenBank/DDBJ whole genome shotgun (WGS) entry which is preliminary data.</text>
</comment>
<dbReference type="AlphaFoldDB" id="A0AAV4BIU5"/>
<dbReference type="CDD" id="cd00037">
    <property type="entry name" value="CLECT"/>
    <property type="match status" value="1"/>
</dbReference>